<name>A0ABU4NAD7_9ACTN</name>
<dbReference type="RefSeq" id="WP_319061386.1">
    <property type="nucleotide sequence ID" value="NZ_JARAYT010000001.1"/>
</dbReference>
<keyword evidence="2" id="KW-1185">Reference proteome</keyword>
<sequence>MKAYRVKGTTDEVTTCELCGKQELKGTVVMATLDADGNEEAVCYFGVSCAAKAAGWTQHEVKAGVKVAKDAERERIRAEREAMWAAQRKFLEEWYMANYGTSSLHEAAKLAGMSTVRLSGEAIHAYREFQRAAEAPTTEPAEKEGTSSTDYRETTIRIAGTVHVVRTERGSASVRQLEAAHTKAVRNTIVAARKSTLPALEASAKAAEDAASGHRSGPALEEATRRRAAVRRAQRGTLPSWGTYNVEAAAKPFPRVRFTGKIPEYLTEVEPGHYVTQGAAF</sequence>
<proteinExistence type="predicted"/>
<protein>
    <submittedName>
        <fullName evidence="1">Uncharacterized protein</fullName>
    </submittedName>
</protein>
<accession>A0ABU4NAD7</accession>
<dbReference type="EMBL" id="JARAYU010000001">
    <property type="protein sequence ID" value="MDX3698420.1"/>
    <property type="molecule type" value="Genomic_DNA"/>
</dbReference>
<organism evidence="1 2">
    <name type="scientific">Streptomyces europaeiscabiei</name>
    <dbReference type="NCBI Taxonomy" id="146819"/>
    <lineage>
        <taxon>Bacteria</taxon>
        <taxon>Bacillati</taxon>
        <taxon>Actinomycetota</taxon>
        <taxon>Actinomycetes</taxon>
        <taxon>Kitasatosporales</taxon>
        <taxon>Streptomycetaceae</taxon>
        <taxon>Streptomyces</taxon>
    </lineage>
</organism>
<comment type="caution">
    <text evidence="1">The sequence shown here is derived from an EMBL/GenBank/DDBJ whole genome shotgun (WGS) entry which is preliminary data.</text>
</comment>
<gene>
    <name evidence="1" type="ORF">PV662_01350</name>
</gene>
<dbReference type="Proteomes" id="UP001271274">
    <property type="component" value="Unassembled WGS sequence"/>
</dbReference>
<evidence type="ECO:0000313" key="1">
    <source>
        <dbReference type="EMBL" id="MDX3698420.1"/>
    </source>
</evidence>
<reference evidence="1 2" key="1">
    <citation type="journal article" date="2023" name="Microb. Genom.">
        <title>Mesoterricola silvestris gen. nov., sp. nov., Mesoterricola sediminis sp. nov., Geothrix oryzae sp. nov., Geothrix edaphica sp. nov., Geothrix rubra sp. nov., and Geothrix limicola sp. nov., six novel members of Acidobacteriota isolated from soils.</title>
        <authorList>
            <person name="Weisberg A.J."/>
            <person name="Pearce E."/>
            <person name="Kramer C.G."/>
            <person name="Chang J.H."/>
            <person name="Clarke C.R."/>
        </authorList>
    </citation>
    <scope>NUCLEOTIDE SEQUENCE [LARGE SCALE GENOMIC DNA]</scope>
    <source>
        <strain evidence="1 2">ID09-01A</strain>
    </source>
</reference>
<evidence type="ECO:0000313" key="2">
    <source>
        <dbReference type="Proteomes" id="UP001271274"/>
    </source>
</evidence>